<evidence type="ECO:0000313" key="3">
    <source>
        <dbReference type="Proteomes" id="UP000499080"/>
    </source>
</evidence>
<gene>
    <name evidence="2" type="ORF">AVEN_272275_1</name>
</gene>
<reference evidence="2 3" key="1">
    <citation type="journal article" date="2019" name="Sci. Rep.">
        <title>Orb-weaving spider Araneus ventricosus genome elucidates the spidroin gene catalogue.</title>
        <authorList>
            <person name="Kono N."/>
            <person name="Nakamura H."/>
            <person name="Ohtoshi R."/>
            <person name="Moran D.A.P."/>
            <person name="Shinohara A."/>
            <person name="Yoshida Y."/>
            <person name="Fujiwara M."/>
            <person name="Mori M."/>
            <person name="Tomita M."/>
            <person name="Arakawa K."/>
        </authorList>
    </citation>
    <scope>NUCLEOTIDE SEQUENCE [LARGE SCALE GENOMIC DNA]</scope>
</reference>
<feature type="region of interest" description="Disordered" evidence="1">
    <location>
        <begin position="38"/>
        <end position="73"/>
    </location>
</feature>
<accession>A0A4Y2SM61</accession>
<feature type="compositionally biased region" description="Basic and acidic residues" evidence="1">
    <location>
        <begin position="101"/>
        <end position="112"/>
    </location>
</feature>
<name>A0A4Y2SM61_ARAVE</name>
<comment type="caution">
    <text evidence="2">The sequence shown here is derived from an EMBL/GenBank/DDBJ whole genome shotgun (WGS) entry which is preliminary data.</text>
</comment>
<evidence type="ECO:0000313" key="2">
    <source>
        <dbReference type="EMBL" id="GBN88833.1"/>
    </source>
</evidence>
<feature type="region of interest" description="Disordered" evidence="1">
    <location>
        <begin position="86"/>
        <end position="112"/>
    </location>
</feature>
<sequence>MSNFAQIPALGWHDVVLHLSSTWILGKSWDSRHPRHGAHHTRWLRAEPGQLQRGHDNSASTVSPGIREKRGYGGSGSLISICLPDEDSGTALTSPDGLANGEREPVGVRDENKAISIRSLAEGWDCRNPNSRSR</sequence>
<evidence type="ECO:0000256" key="1">
    <source>
        <dbReference type="SAM" id="MobiDB-lite"/>
    </source>
</evidence>
<dbReference type="EMBL" id="BGPR01022486">
    <property type="protein sequence ID" value="GBN88833.1"/>
    <property type="molecule type" value="Genomic_DNA"/>
</dbReference>
<proteinExistence type="predicted"/>
<keyword evidence="3" id="KW-1185">Reference proteome</keyword>
<organism evidence="2 3">
    <name type="scientific">Araneus ventricosus</name>
    <name type="common">Orbweaver spider</name>
    <name type="synonym">Epeira ventricosa</name>
    <dbReference type="NCBI Taxonomy" id="182803"/>
    <lineage>
        <taxon>Eukaryota</taxon>
        <taxon>Metazoa</taxon>
        <taxon>Ecdysozoa</taxon>
        <taxon>Arthropoda</taxon>
        <taxon>Chelicerata</taxon>
        <taxon>Arachnida</taxon>
        <taxon>Araneae</taxon>
        <taxon>Araneomorphae</taxon>
        <taxon>Entelegynae</taxon>
        <taxon>Araneoidea</taxon>
        <taxon>Araneidae</taxon>
        <taxon>Araneus</taxon>
    </lineage>
</organism>
<dbReference type="Proteomes" id="UP000499080">
    <property type="component" value="Unassembled WGS sequence"/>
</dbReference>
<protein>
    <submittedName>
        <fullName evidence="2">Uncharacterized protein</fullName>
    </submittedName>
</protein>
<dbReference type="AlphaFoldDB" id="A0A4Y2SM61"/>